<dbReference type="RefSeq" id="WP_004927062.1">
    <property type="nucleotide sequence ID" value="NC_017731.1"/>
</dbReference>
<dbReference type="PROSITE" id="PS51257">
    <property type="entry name" value="PROKAR_LIPOPROTEIN"/>
    <property type="match status" value="1"/>
</dbReference>
<reference evidence="2" key="2">
    <citation type="submission" date="2012-04" db="EMBL/GenBank/DDBJ databases">
        <title>Complete genome sequence of Providencia stuartii clinical isolate MRSN 2154.</title>
        <authorList>
            <person name="Clifford R.J."/>
            <person name="Hang J."/>
            <person name="Riley M.C."/>
            <person name="Onmus-Leone F."/>
            <person name="Kuschner R.A."/>
            <person name="Lesho E.P."/>
            <person name="Waterman P.E."/>
        </authorList>
    </citation>
    <scope>NUCLEOTIDE SEQUENCE [LARGE SCALE GENOMIC DNA]</scope>
    <source>
        <strain evidence="2">MRSN 2154</strain>
    </source>
</reference>
<dbReference type="InterPro" id="IPR053196">
    <property type="entry name" value="Lipoprotein_YbaY-like"/>
</dbReference>
<dbReference type="HOGENOM" id="CLU_130974_0_0_6"/>
<proteinExistence type="predicted"/>
<dbReference type="InterPro" id="IPR039366">
    <property type="entry name" value="Pilotin"/>
</dbReference>
<organism evidence="1 2">
    <name type="scientific">Providencia stuartii (strain MRSN 2154)</name>
    <dbReference type="NCBI Taxonomy" id="1157951"/>
    <lineage>
        <taxon>Bacteria</taxon>
        <taxon>Pseudomonadati</taxon>
        <taxon>Pseudomonadota</taxon>
        <taxon>Gammaproteobacteria</taxon>
        <taxon>Enterobacterales</taxon>
        <taxon>Morganellaceae</taxon>
        <taxon>Providencia</taxon>
    </lineage>
</organism>
<dbReference type="KEGG" id="psi:S70_06705"/>
<dbReference type="Pfam" id="PF09619">
    <property type="entry name" value="YscW"/>
    <property type="match status" value="1"/>
</dbReference>
<dbReference type="PANTHER" id="PTHR38013">
    <property type="entry name" value="GLYCOPROTEIN/POLYSACCHARIDE METABOLISM"/>
    <property type="match status" value="1"/>
</dbReference>
<sequence length="152" mass="16800">MKLHLCIIGFVLPAFLVGCEGNNNNVKETKVNNHSHNAKQHLDTDVIRGQVVIPQQVKLPQNAVITVTLADISIAELPALILSQKYYETLGKQSPFPFELSYQKNEVRPDAHLAMRATVSVDGNILLISKVENLSTSDDTSKEIRLVIEPTS</sequence>
<reference evidence="1 2" key="1">
    <citation type="journal article" date="2012" name="J. Bacteriol.">
        <title>Complete Genome Sequence of Providencia stuartii Clinical Isolate MRSN 2154.</title>
        <authorList>
            <person name="Clifford R.J."/>
            <person name="Hang J."/>
            <person name="Riley M.C."/>
            <person name="Onmus-Leone F."/>
            <person name="Kuschner R.A."/>
            <person name="Lesho E.P."/>
            <person name="Waterman P.E."/>
        </authorList>
    </citation>
    <scope>NUCLEOTIDE SEQUENCE [LARGE SCALE GENOMIC DNA]</scope>
    <source>
        <strain evidence="1 2">MRSN 2154</strain>
    </source>
</reference>
<dbReference type="PATRIC" id="fig|1157951.4.peg.1330"/>
<dbReference type="GeneID" id="93517992"/>
<keyword evidence="1" id="KW-0449">Lipoprotein</keyword>
<dbReference type="Proteomes" id="UP000005012">
    <property type="component" value="Chromosome"/>
</dbReference>
<name>A0A140NMN6_PROSM</name>
<dbReference type="PANTHER" id="PTHR38013:SF1">
    <property type="entry name" value="GLYCOPROTEIN_POLYSACCHARIDE METABOLISM"/>
    <property type="match status" value="1"/>
</dbReference>
<accession>A0A140NMN6</accession>
<gene>
    <name evidence="1" type="ordered locus">S70_06705</name>
</gene>
<dbReference type="EMBL" id="CP003488">
    <property type="protein sequence ID" value="AFH93212.1"/>
    <property type="molecule type" value="Genomic_DNA"/>
</dbReference>
<evidence type="ECO:0000313" key="2">
    <source>
        <dbReference type="Proteomes" id="UP000005012"/>
    </source>
</evidence>
<dbReference type="AlphaFoldDB" id="A0A140NMN6"/>
<protein>
    <submittedName>
        <fullName evidence="1">Lipoprotein-like protein</fullName>
    </submittedName>
</protein>
<dbReference type="OrthoDB" id="5348860at2"/>
<evidence type="ECO:0000313" key="1">
    <source>
        <dbReference type="EMBL" id="AFH93212.1"/>
    </source>
</evidence>